<accession>A0A517U161</accession>
<keyword evidence="6" id="KW-1185">Reference proteome</keyword>
<evidence type="ECO:0000256" key="1">
    <source>
        <dbReference type="ARBA" id="ARBA00023015"/>
    </source>
</evidence>
<reference evidence="5 6" key="1">
    <citation type="submission" date="2019-02" db="EMBL/GenBank/DDBJ databases">
        <title>Deep-cultivation of Planctomycetes and their phenomic and genomic characterization uncovers novel biology.</title>
        <authorList>
            <person name="Wiegand S."/>
            <person name="Jogler M."/>
            <person name="Boedeker C."/>
            <person name="Pinto D."/>
            <person name="Vollmers J."/>
            <person name="Rivas-Marin E."/>
            <person name="Kohn T."/>
            <person name="Peeters S.H."/>
            <person name="Heuer A."/>
            <person name="Rast P."/>
            <person name="Oberbeckmann S."/>
            <person name="Bunk B."/>
            <person name="Jeske O."/>
            <person name="Meyerdierks A."/>
            <person name="Storesund J.E."/>
            <person name="Kallscheuer N."/>
            <person name="Luecker S."/>
            <person name="Lage O.M."/>
            <person name="Pohl T."/>
            <person name="Merkel B.J."/>
            <person name="Hornburger P."/>
            <person name="Mueller R.-W."/>
            <person name="Bruemmer F."/>
            <person name="Labrenz M."/>
            <person name="Spormann A.M."/>
            <person name="Op den Camp H."/>
            <person name="Overmann J."/>
            <person name="Amann R."/>
            <person name="Jetten M.S.M."/>
            <person name="Mascher T."/>
            <person name="Medema M.H."/>
            <person name="Devos D.P."/>
            <person name="Kaster A.-K."/>
            <person name="Ovreas L."/>
            <person name="Rohde M."/>
            <person name="Galperin M.Y."/>
            <person name="Jogler C."/>
        </authorList>
    </citation>
    <scope>NUCLEOTIDE SEQUENCE [LARGE SCALE GENOMIC DNA]</scope>
    <source>
        <strain evidence="5 6">I41</strain>
    </source>
</reference>
<dbReference type="EMBL" id="CP036339">
    <property type="protein sequence ID" value="QDT74362.1"/>
    <property type="molecule type" value="Genomic_DNA"/>
</dbReference>
<dbReference type="RefSeq" id="WP_145434119.1">
    <property type="nucleotide sequence ID" value="NZ_CP036339.1"/>
</dbReference>
<dbReference type="InterPro" id="IPR028082">
    <property type="entry name" value="Peripla_BP_I"/>
</dbReference>
<evidence type="ECO:0000259" key="4">
    <source>
        <dbReference type="PROSITE" id="PS01124"/>
    </source>
</evidence>
<dbReference type="Pfam" id="PF13377">
    <property type="entry name" value="Peripla_BP_3"/>
    <property type="match status" value="1"/>
</dbReference>
<dbReference type="Proteomes" id="UP000317909">
    <property type="component" value="Chromosome"/>
</dbReference>
<name>A0A517U161_9BACT</name>
<dbReference type="GO" id="GO:0000976">
    <property type="term" value="F:transcription cis-regulatory region binding"/>
    <property type="evidence" value="ECO:0007669"/>
    <property type="project" value="TreeGrafter"/>
</dbReference>
<dbReference type="InterPro" id="IPR054031">
    <property type="entry name" value="XylR_PBP1"/>
</dbReference>
<evidence type="ECO:0000256" key="2">
    <source>
        <dbReference type="ARBA" id="ARBA00023125"/>
    </source>
</evidence>
<dbReference type="PROSITE" id="PS01124">
    <property type="entry name" value="HTH_ARAC_FAMILY_2"/>
    <property type="match status" value="1"/>
</dbReference>
<keyword evidence="3" id="KW-0804">Transcription</keyword>
<dbReference type="Pfam" id="PF22177">
    <property type="entry name" value="PBP1_XylR"/>
    <property type="match status" value="1"/>
</dbReference>
<dbReference type="SUPFAM" id="SSF46689">
    <property type="entry name" value="Homeodomain-like"/>
    <property type="match status" value="1"/>
</dbReference>
<dbReference type="KEGG" id="llh:I41_35570"/>
<evidence type="ECO:0000313" key="6">
    <source>
        <dbReference type="Proteomes" id="UP000317909"/>
    </source>
</evidence>
<dbReference type="SUPFAM" id="SSF53822">
    <property type="entry name" value="Periplasmic binding protein-like I"/>
    <property type="match status" value="1"/>
</dbReference>
<dbReference type="CDD" id="cd01543">
    <property type="entry name" value="PBP1_XylR"/>
    <property type="match status" value="1"/>
</dbReference>
<proteinExistence type="predicted"/>
<dbReference type="GO" id="GO:0003700">
    <property type="term" value="F:DNA-binding transcription factor activity"/>
    <property type="evidence" value="ECO:0007669"/>
    <property type="project" value="InterPro"/>
</dbReference>
<keyword evidence="1" id="KW-0805">Transcription regulation</keyword>
<dbReference type="PANTHER" id="PTHR30146:SF24">
    <property type="entry name" value="XYLOSE OPERON REGULATORY PROTEIN"/>
    <property type="match status" value="1"/>
</dbReference>
<feature type="domain" description="HTH araC/xylS-type" evidence="4">
    <location>
        <begin position="288"/>
        <end position="386"/>
    </location>
</feature>
<sequence>MPLSTKNRALQIAVLVETDNGWGRSVVEGVADYAQRFGPWNLLIDPRDHSRGWSLPDRWRGDGIIARVSTPLHLEEIARCGLPAVNVDNVFENQEGMGQVTTDEHSWATMALSHFRERGFTHFAYFAPPSHEYSKKGAQAFFAVVTADGHDCHVYRPGYRGGRRISRDEEHNRIHRWLSHLPKPVAILAVDARRGRQLTEICSLERIRVPDEVAILAGDTDEFLCNLSSPPLSSIAVASQRIGHEAAAMLDRMMQGHTAPIKPLSIPPVRVVGKQSTDVLAIDDPMIVQALRFIQTHAFRGIAVEDVLREVPVSRRYLELQFKRRIGRLPAEEIRRLRLERGRELLTQSDLSVEAISAACGYAGATQFGVAFCRQFGATPLAFRRKLTRS</sequence>
<dbReference type="AlphaFoldDB" id="A0A517U161"/>
<dbReference type="InterPro" id="IPR009057">
    <property type="entry name" value="Homeodomain-like_sf"/>
</dbReference>
<gene>
    <name evidence="5" type="primary">xylR_5</name>
    <name evidence="5" type="ORF">I41_35570</name>
</gene>
<evidence type="ECO:0000313" key="5">
    <source>
        <dbReference type="EMBL" id="QDT74362.1"/>
    </source>
</evidence>
<protein>
    <submittedName>
        <fullName evidence="5">Xylose operon regulatory protein</fullName>
    </submittedName>
</protein>
<evidence type="ECO:0000256" key="3">
    <source>
        <dbReference type="ARBA" id="ARBA00023163"/>
    </source>
</evidence>
<dbReference type="PANTHER" id="PTHR30146">
    <property type="entry name" value="LACI-RELATED TRANSCRIPTIONAL REPRESSOR"/>
    <property type="match status" value="1"/>
</dbReference>
<dbReference type="InterPro" id="IPR046335">
    <property type="entry name" value="LacI/GalR-like_sensor"/>
</dbReference>
<dbReference type="Pfam" id="PF12833">
    <property type="entry name" value="HTH_18"/>
    <property type="match status" value="1"/>
</dbReference>
<dbReference type="Gene3D" id="3.40.50.2300">
    <property type="match status" value="2"/>
</dbReference>
<keyword evidence="2" id="KW-0238">DNA-binding</keyword>
<dbReference type="OrthoDB" id="345364at2"/>
<dbReference type="Gene3D" id="1.10.10.60">
    <property type="entry name" value="Homeodomain-like"/>
    <property type="match status" value="1"/>
</dbReference>
<dbReference type="InterPro" id="IPR018060">
    <property type="entry name" value="HTH_AraC"/>
</dbReference>
<dbReference type="SMART" id="SM00342">
    <property type="entry name" value="HTH_ARAC"/>
    <property type="match status" value="1"/>
</dbReference>
<organism evidence="5 6">
    <name type="scientific">Lacipirellula limnantheis</name>
    <dbReference type="NCBI Taxonomy" id="2528024"/>
    <lineage>
        <taxon>Bacteria</taxon>
        <taxon>Pseudomonadati</taxon>
        <taxon>Planctomycetota</taxon>
        <taxon>Planctomycetia</taxon>
        <taxon>Pirellulales</taxon>
        <taxon>Lacipirellulaceae</taxon>
        <taxon>Lacipirellula</taxon>
    </lineage>
</organism>